<dbReference type="InterPro" id="IPR004117">
    <property type="entry name" value="7tm6_olfct_rcpt"/>
</dbReference>
<comment type="similarity">
    <text evidence="10">Belongs to the insect chemoreceptor superfamily. Heteromeric odorant receptor channel (TC 1.A.69) family.</text>
</comment>
<gene>
    <name evidence="11" type="primary">OR27</name>
</gene>
<keyword evidence="4 10" id="KW-0812">Transmembrane</keyword>
<evidence type="ECO:0000256" key="2">
    <source>
        <dbReference type="ARBA" id="ARBA00022475"/>
    </source>
</evidence>
<comment type="caution">
    <text evidence="10">Lacks conserved residue(s) required for the propagation of feature annotation.</text>
</comment>
<protein>
    <recommendedName>
        <fullName evidence="10">Odorant receptor</fullName>
    </recommendedName>
</protein>
<keyword evidence="9 10" id="KW-0807">Transducer</keyword>
<keyword evidence="5 10" id="KW-0552">Olfaction</keyword>
<dbReference type="PANTHER" id="PTHR21137:SF35">
    <property type="entry name" value="ODORANT RECEPTOR 19A-RELATED"/>
    <property type="match status" value="1"/>
</dbReference>
<evidence type="ECO:0000256" key="4">
    <source>
        <dbReference type="ARBA" id="ARBA00022692"/>
    </source>
</evidence>
<sequence>MKFFEQSYFTLPRNFARSIGRWPYQSSLQSFLIGIVIISAFILQVGPKILADIVHSDDQELILETLAPTITNVMAFAKYINTFVNARMLKILFERIKDDWESVTDKKEKIILESYAGFGKLMATGYAGFVYAATVQFITEPVLPIILNNILRTNLSAPHKFADPMEWIIIDKEKYYWILLSNSSVCIMVILTVLISYDVIFITFVYHACGLFAITGHRIENLPHDENFKIINRNTNSLKNSRDVHYKHLVSCIRIHRMALKYVDLIESTFAGCFGVVVGLNLPLMSITGVQGMKFFRLLHNRMTLQQKIKYVMFTGAQMLHLFFECFLSQQLTDMSLRVQQHIANGNWYDISTKSQKLLILMTMRSQVPCILTAGKIMELSVESFGMMMKTSGSYFTVLLSMQ</sequence>
<evidence type="ECO:0000256" key="1">
    <source>
        <dbReference type="ARBA" id="ARBA00004651"/>
    </source>
</evidence>
<keyword evidence="6 10" id="KW-1133">Transmembrane helix</keyword>
<keyword evidence="2" id="KW-1003">Cell membrane</keyword>
<reference evidence="11" key="1">
    <citation type="submission" date="2014-10" db="EMBL/GenBank/DDBJ databases">
        <authorList>
            <person name="Wang S."/>
            <person name="Zhang Y."/>
        </authorList>
    </citation>
    <scope>NUCLEOTIDE SEQUENCE</scope>
</reference>
<evidence type="ECO:0000256" key="9">
    <source>
        <dbReference type="ARBA" id="ARBA00023224"/>
    </source>
</evidence>
<evidence type="ECO:0000256" key="7">
    <source>
        <dbReference type="ARBA" id="ARBA00023136"/>
    </source>
</evidence>
<evidence type="ECO:0000256" key="5">
    <source>
        <dbReference type="ARBA" id="ARBA00022725"/>
    </source>
</evidence>
<name>A0A0H4KCR3_9HYME</name>
<dbReference type="GO" id="GO:0004984">
    <property type="term" value="F:olfactory receptor activity"/>
    <property type="evidence" value="ECO:0007669"/>
    <property type="project" value="InterPro"/>
</dbReference>
<dbReference type="GO" id="GO:0005549">
    <property type="term" value="F:odorant binding"/>
    <property type="evidence" value="ECO:0007669"/>
    <property type="project" value="InterPro"/>
</dbReference>
<feature type="transmembrane region" description="Helical" evidence="10">
    <location>
        <begin position="311"/>
        <end position="330"/>
    </location>
</feature>
<accession>A0A0H4KCR3</accession>
<reference evidence="11" key="2">
    <citation type="journal article" date="2015" name="Int. J. Biol. Sci.">
        <title>Identification and Expression Analysis of Putative Chemosensory Receptor Genes in Microplitis mediator by Antennal Transcriptome Screening.</title>
        <authorList>
            <person name="Wang S.N."/>
            <person name="Peng Y."/>
            <person name="Lu Z.Y."/>
            <person name="Dhiloo K.H."/>
            <person name="Gu S.H."/>
            <person name="Li R.J."/>
            <person name="Zhou J.J."/>
            <person name="Zhang Y.J."/>
            <person name="Guo Y.Y."/>
        </authorList>
    </citation>
    <scope>NUCLEOTIDE SEQUENCE</scope>
</reference>
<feature type="transmembrane region" description="Helical" evidence="10">
    <location>
        <begin position="269"/>
        <end position="290"/>
    </location>
</feature>
<evidence type="ECO:0000256" key="6">
    <source>
        <dbReference type="ARBA" id="ARBA00022989"/>
    </source>
</evidence>
<dbReference type="Pfam" id="PF02949">
    <property type="entry name" value="7tm_6"/>
    <property type="match status" value="1"/>
</dbReference>
<keyword evidence="8 10" id="KW-0675">Receptor</keyword>
<keyword evidence="7 10" id="KW-0472">Membrane</keyword>
<evidence type="ECO:0000313" key="11">
    <source>
        <dbReference type="EMBL" id="AKO89991.1"/>
    </source>
</evidence>
<comment type="subcellular location">
    <subcellularLocation>
        <location evidence="1 10">Cell membrane</location>
        <topology evidence="1 10">Multi-pass membrane protein</topology>
    </subcellularLocation>
</comment>
<organism evidence="11">
    <name type="scientific">Microplitis mediator</name>
    <dbReference type="NCBI Taxonomy" id="375433"/>
    <lineage>
        <taxon>Eukaryota</taxon>
        <taxon>Metazoa</taxon>
        <taxon>Ecdysozoa</taxon>
        <taxon>Arthropoda</taxon>
        <taxon>Hexapoda</taxon>
        <taxon>Insecta</taxon>
        <taxon>Pterygota</taxon>
        <taxon>Neoptera</taxon>
        <taxon>Endopterygota</taxon>
        <taxon>Hymenoptera</taxon>
        <taxon>Apocrita</taxon>
        <taxon>Ichneumonoidea</taxon>
        <taxon>Braconidae</taxon>
        <taxon>Microgastrinae</taxon>
        <taxon>Microplitis</taxon>
    </lineage>
</organism>
<evidence type="ECO:0000256" key="8">
    <source>
        <dbReference type="ARBA" id="ARBA00023170"/>
    </source>
</evidence>
<dbReference type="EMBL" id="KM979243">
    <property type="protein sequence ID" value="AKO89991.1"/>
    <property type="molecule type" value="mRNA"/>
</dbReference>
<evidence type="ECO:0000256" key="3">
    <source>
        <dbReference type="ARBA" id="ARBA00022606"/>
    </source>
</evidence>
<feature type="transmembrane region" description="Helical" evidence="10">
    <location>
        <begin position="28"/>
        <end position="46"/>
    </location>
</feature>
<keyword evidence="3 10" id="KW-0716">Sensory transduction</keyword>
<feature type="transmembrane region" description="Helical" evidence="10">
    <location>
        <begin position="175"/>
        <end position="197"/>
    </location>
</feature>
<dbReference type="GO" id="GO:0005886">
    <property type="term" value="C:plasma membrane"/>
    <property type="evidence" value="ECO:0007669"/>
    <property type="project" value="UniProtKB-SubCell"/>
</dbReference>
<dbReference type="GO" id="GO:0007165">
    <property type="term" value="P:signal transduction"/>
    <property type="evidence" value="ECO:0007669"/>
    <property type="project" value="UniProtKB-KW"/>
</dbReference>
<proteinExistence type="evidence at transcript level"/>
<dbReference type="PANTHER" id="PTHR21137">
    <property type="entry name" value="ODORANT RECEPTOR"/>
    <property type="match status" value="1"/>
</dbReference>
<evidence type="ECO:0000256" key="10">
    <source>
        <dbReference type="RuleBase" id="RU351113"/>
    </source>
</evidence>
<dbReference type="AlphaFoldDB" id="A0A0H4KCR3"/>